<dbReference type="EMBL" id="JBHUEO010000019">
    <property type="protein sequence ID" value="MFD1706803.1"/>
    <property type="molecule type" value="Genomic_DNA"/>
</dbReference>
<dbReference type="InterPro" id="IPR015168">
    <property type="entry name" value="SsuA/THI5"/>
</dbReference>
<dbReference type="CDD" id="cd13651">
    <property type="entry name" value="PBP2_ThiY"/>
    <property type="match status" value="1"/>
</dbReference>
<comment type="caution">
    <text evidence="3">The sequence shown here is derived from an EMBL/GenBank/DDBJ whole genome shotgun (WGS) entry which is preliminary data.</text>
</comment>
<dbReference type="PANTHER" id="PTHR31528:SF3">
    <property type="entry name" value="THIAMINE BIOSYNTHESIS PROTEIN HI_0357-RELATED"/>
    <property type="match status" value="1"/>
</dbReference>
<accession>A0ABW4KGZ8</accession>
<dbReference type="PROSITE" id="PS51257">
    <property type="entry name" value="PROKAR_LIPOPROTEIN"/>
    <property type="match status" value="1"/>
</dbReference>
<protein>
    <submittedName>
        <fullName evidence="3">ABC transporter substrate-binding protein</fullName>
    </submittedName>
</protein>
<organism evidence="3 4">
    <name type="scientific">Siminovitchia sediminis</name>
    <dbReference type="NCBI Taxonomy" id="1274353"/>
    <lineage>
        <taxon>Bacteria</taxon>
        <taxon>Bacillati</taxon>
        <taxon>Bacillota</taxon>
        <taxon>Bacilli</taxon>
        <taxon>Bacillales</taxon>
        <taxon>Bacillaceae</taxon>
        <taxon>Siminovitchia</taxon>
    </lineage>
</organism>
<evidence type="ECO:0000313" key="4">
    <source>
        <dbReference type="Proteomes" id="UP001597301"/>
    </source>
</evidence>
<dbReference type="RefSeq" id="WP_380773489.1">
    <property type="nucleotide sequence ID" value="NZ_JBHUEO010000019.1"/>
</dbReference>
<sequence>MKKIGAAVIILFCIFLAACGQSQEDAAGKGENDQLRELNIMLDWYPNAVHSFLYTAIEKGYFEEEGLKVNIRFPSNPTDPLQLSATGEIDLGISYQPDVISARAEGVPVKSVAAIVRSPLNHIIFLKESDITRPKDLEGKTVGWPGIPVNEPLVQTIVESDGGDMNKVKMTDIGFELNAAIATRRVDAVSGAFINHEVPVLASEGIETDYFNPVDYGVPGYYELLFVTNDDTWKEKEENIRAFWRAASKGYEVMKNNPQEALDILLTYQDEENFPLNKKVEKESLQVLLPKMETEDEAFGSQSEALWVEVIQWLKDTEYIEESPRTQDLFVNIVE</sequence>
<evidence type="ECO:0000313" key="3">
    <source>
        <dbReference type="EMBL" id="MFD1706803.1"/>
    </source>
</evidence>
<proteinExistence type="predicted"/>
<dbReference type="SUPFAM" id="SSF53850">
    <property type="entry name" value="Periplasmic binding protein-like II"/>
    <property type="match status" value="1"/>
</dbReference>
<keyword evidence="1" id="KW-0732">Signal</keyword>
<dbReference type="Gene3D" id="3.40.190.10">
    <property type="entry name" value="Periplasmic binding protein-like II"/>
    <property type="match status" value="2"/>
</dbReference>
<dbReference type="Pfam" id="PF09084">
    <property type="entry name" value="NMT1"/>
    <property type="match status" value="1"/>
</dbReference>
<reference evidence="4" key="1">
    <citation type="journal article" date="2019" name="Int. J. Syst. Evol. Microbiol.">
        <title>The Global Catalogue of Microorganisms (GCM) 10K type strain sequencing project: providing services to taxonomists for standard genome sequencing and annotation.</title>
        <authorList>
            <consortium name="The Broad Institute Genomics Platform"/>
            <consortium name="The Broad Institute Genome Sequencing Center for Infectious Disease"/>
            <person name="Wu L."/>
            <person name="Ma J."/>
        </authorList>
    </citation>
    <scope>NUCLEOTIDE SEQUENCE [LARGE SCALE GENOMIC DNA]</scope>
    <source>
        <strain evidence="4">CGMCC 1.12295</strain>
    </source>
</reference>
<gene>
    <name evidence="3" type="ORF">ACFSCZ_08655</name>
</gene>
<evidence type="ECO:0000256" key="1">
    <source>
        <dbReference type="SAM" id="SignalP"/>
    </source>
</evidence>
<dbReference type="InterPro" id="IPR027939">
    <property type="entry name" value="NMT1/THI5"/>
</dbReference>
<evidence type="ECO:0000259" key="2">
    <source>
        <dbReference type="Pfam" id="PF09084"/>
    </source>
</evidence>
<feature type="domain" description="SsuA/THI5-like" evidence="2">
    <location>
        <begin position="47"/>
        <end position="261"/>
    </location>
</feature>
<keyword evidence="4" id="KW-1185">Reference proteome</keyword>
<feature type="signal peptide" evidence="1">
    <location>
        <begin position="1"/>
        <end position="17"/>
    </location>
</feature>
<name>A0ABW4KGZ8_9BACI</name>
<feature type="chain" id="PRO_5046165459" evidence="1">
    <location>
        <begin position="18"/>
        <end position="335"/>
    </location>
</feature>
<dbReference type="Proteomes" id="UP001597301">
    <property type="component" value="Unassembled WGS sequence"/>
</dbReference>
<dbReference type="PANTHER" id="PTHR31528">
    <property type="entry name" value="4-AMINO-5-HYDROXYMETHYL-2-METHYLPYRIMIDINE PHOSPHATE SYNTHASE THI11-RELATED"/>
    <property type="match status" value="1"/>
</dbReference>